<gene>
    <name evidence="26" type="ORF">ACCB01720.1</name>
</gene>
<keyword evidence="3" id="KW-0813">Transport</keyword>
<comment type="catalytic activity">
    <reaction evidence="9">
        <text>L-histidyl-glycine(out) = L-histidyl-glycine(in)</text>
        <dbReference type="Rhea" id="RHEA:79395"/>
        <dbReference type="ChEBI" id="CHEBI:229957"/>
    </reaction>
</comment>
<evidence type="ECO:0000313" key="26">
    <source>
        <dbReference type="EMBL" id="AEY59054.1"/>
    </source>
</evidence>
<feature type="transmembrane region" description="Helical" evidence="25">
    <location>
        <begin position="105"/>
        <end position="125"/>
    </location>
</feature>
<evidence type="ECO:0000256" key="1">
    <source>
        <dbReference type="ARBA" id="ARBA00004155"/>
    </source>
</evidence>
<feature type="transmembrane region" description="Helical" evidence="25">
    <location>
        <begin position="39"/>
        <end position="61"/>
    </location>
</feature>
<comment type="catalytic activity">
    <reaction evidence="19">
        <text>L-alanyl-L-lysine(out) = L-alanyl-L-lysine(in)</text>
        <dbReference type="Rhea" id="RHEA:79415"/>
        <dbReference type="ChEBI" id="CHEBI:192470"/>
    </reaction>
</comment>
<evidence type="ECO:0000256" key="17">
    <source>
        <dbReference type="ARBA" id="ARBA00044903"/>
    </source>
</evidence>
<comment type="catalytic activity">
    <reaction evidence="20">
        <text>L-lysyl-glycine(out) = L-lysyl-glycine(in)</text>
        <dbReference type="Rhea" id="RHEA:79407"/>
        <dbReference type="ChEBI" id="CHEBI:191202"/>
    </reaction>
</comment>
<evidence type="ECO:0000256" key="2">
    <source>
        <dbReference type="ARBA" id="ARBA00008335"/>
    </source>
</evidence>
<evidence type="ECO:0000256" key="19">
    <source>
        <dbReference type="ARBA" id="ARBA00044919"/>
    </source>
</evidence>
<feature type="transmembrane region" description="Helical" evidence="25">
    <location>
        <begin position="82"/>
        <end position="99"/>
    </location>
</feature>
<comment type="catalytic activity">
    <reaction evidence="17">
        <text>L-arginyl-glycine(out) = L-arginyl-glycine(in)</text>
        <dbReference type="Rhea" id="RHEA:79391"/>
        <dbReference type="ChEBI" id="CHEBI:229955"/>
    </reaction>
</comment>
<evidence type="ECO:0000256" key="23">
    <source>
        <dbReference type="ARBA" id="ARBA00045709"/>
    </source>
</evidence>
<comment type="catalytic activity">
    <reaction evidence="8">
        <text>L-lysyl-L-alanine(out) = L-lysyl-L-alanine(in)</text>
        <dbReference type="Rhea" id="RHEA:79399"/>
        <dbReference type="ChEBI" id="CHEBI:229954"/>
    </reaction>
</comment>
<dbReference type="PANTHER" id="PTHR23512">
    <property type="entry name" value="MAJOR FACILITATOR SUPERFAMILY DOMAIN-CONTAINING PROTEIN 1"/>
    <property type="match status" value="1"/>
</dbReference>
<comment type="catalytic activity">
    <reaction evidence="15">
        <text>L-arginyl-L-alpha-amino acid(out) = L-arginyl-L-alpha-amino acid(in)</text>
        <dbReference type="Rhea" id="RHEA:79371"/>
        <dbReference type="ChEBI" id="CHEBI:84315"/>
    </reaction>
</comment>
<feature type="transmembrane region" description="Helical" evidence="25">
    <location>
        <begin position="132"/>
        <end position="152"/>
    </location>
</feature>
<evidence type="ECO:0000256" key="4">
    <source>
        <dbReference type="ARBA" id="ARBA00022692"/>
    </source>
</evidence>
<evidence type="ECO:0000256" key="20">
    <source>
        <dbReference type="ARBA" id="ARBA00044924"/>
    </source>
</evidence>
<evidence type="ECO:0000256" key="12">
    <source>
        <dbReference type="ARBA" id="ARBA00044891"/>
    </source>
</evidence>
<organism evidence="26">
    <name type="scientific">Apis cerana</name>
    <name type="common">Indian honeybee</name>
    <dbReference type="NCBI Taxonomy" id="7461"/>
    <lineage>
        <taxon>Eukaryota</taxon>
        <taxon>Metazoa</taxon>
        <taxon>Ecdysozoa</taxon>
        <taxon>Arthropoda</taxon>
        <taxon>Hexapoda</taxon>
        <taxon>Insecta</taxon>
        <taxon>Pterygota</taxon>
        <taxon>Neoptera</taxon>
        <taxon>Endopterygota</taxon>
        <taxon>Hymenoptera</taxon>
        <taxon>Apocrita</taxon>
        <taxon>Aculeata</taxon>
        <taxon>Apoidea</taxon>
        <taxon>Anthophila</taxon>
        <taxon>Apidae</taxon>
        <taxon>Apis</taxon>
    </lineage>
</organism>
<comment type="catalytic activity">
    <reaction evidence="10">
        <text>L-alpha-aminoacyl-L-arginine(out) = L-alpha-aminoacyl-L-arginine(in)</text>
        <dbReference type="Rhea" id="RHEA:79367"/>
        <dbReference type="ChEBI" id="CHEBI:229968"/>
    </reaction>
</comment>
<dbReference type="EMBL" id="JR040261">
    <property type="protein sequence ID" value="AEY59054.1"/>
    <property type="molecule type" value="mRNA"/>
</dbReference>
<dbReference type="InterPro" id="IPR052187">
    <property type="entry name" value="MFSD1"/>
</dbReference>
<evidence type="ECO:0000256" key="24">
    <source>
        <dbReference type="ARBA" id="ARBA00046376"/>
    </source>
</evidence>
<keyword evidence="7" id="KW-0458">Lysosome</keyword>
<dbReference type="GO" id="GO:0022857">
    <property type="term" value="F:transmembrane transporter activity"/>
    <property type="evidence" value="ECO:0007669"/>
    <property type="project" value="InterPro"/>
</dbReference>
<evidence type="ECO:0000256" key="15">
    <source>
        <dbReference type="ARBA" id="ARBA00044899"/>
    </source>
</evidence>
<comment type="catalytic activity">
    <reaction evidence="12">
        <text>L-lysyl-L-alpha-amino acid(out) = L-lysyl-L-alpha-amino acid(in)</text>
        <dbReference type="Rhea" id="RHEA:79387"/>
        <dbReference type="ChEBI" id="CHEBI:229965"/>
    </reaction>
</comment>
<comment type="catalytic activity">
    <reaction evidence="18">
        <text>L-histidyl-L-alpha-amino acid(out) = L-histidyl-L-alpha-amino acid(in)</text>
        <dbReference type="Rhea" id="RHEA:79379"/>
        <dbReference type="ChEBI" id="CHEBI:229964"/>
    </reaction>
</comment>
<keyword evidence="6 25" id="KW-0472">Membrane</keyword>
<comment type="subunit">
    <text evidence="24">Homodimer. Interacts with lysosomal protein GLMP (via lumenal domain); the interaction starts while both proteins are still in the endoplasmic reticulum and is required for stabilization of MFSD1 in lysosomes but has no direct effect on its targeting to lysosomes or transporter activity.</text>
</comment>
<dbReference type="SUPFAM" id="SSF103473">
    <property type="entry name" value="MFS general substrate transporter"/>
    <property type="match status" value="1"/>
</dbReference>
<dbReference type="Gene3D" id="1.20.1250.20">
    <property type="entry name" value="MFS general substrate transporter like domains"/>
    <property type="match status" value="1"/>
</dbReference>
<comment type="subcellular location">
    <subcellularLocation>
        <location evidence="1">Lysosome membrane</location>
        <topology evidence="1">Multi-pass membrane protein</topology>
    </subcellularLocation>
</comment>
<evidence type="ECO:0000256" key="22">
    <source>
        <dbReference type="ARBA" id="ARBA00045018"/>
    </source>
</evidence>
<dbReference type="InterPro" id="IPR036259">
    <property type="entry name" value="MFS_trans_sf"/>
</dbReference>
<evidence type="ECO:0000256" key="18">
    <source>
        <dbReference type="ARBA" id="ARBA00044912"/>
    </source>
</evidence>
<evidence type="ECO:0000256" key="16">
    <source>
        <dbReference type="ARBA" id="ARBA00044900"/>
    </source>
</evidence>
<evidence type="ECO:0000256" key="21">
    <source>
        <dbReference type="ARBA" id="ARBA00044985"/>
    </source>
</evidence>
<evidence type="ECO:0000256" key="5">
    <source>
        <dbReference type="ARBA" id="ARBA00022989"/>
    </source>
</evidence>
<dbReference type="InterPro" id="IPR011701">
    <property type="entry name" value="MFS"/>
</dbReference>
<evidence type="ECO:0000256" key="25">
    <source>
        <dbReference type="SAM" id="Phobius"/>
    </source>
</evidence>
<evidence type="ECO:0000256" key="10">
    <source>
        <dbReference type="ARBA" id="ARBA00044881"/>
    </source>
</evidence>
<name>V9IFI8_APICE</name>
<proteinExistence type="evidence at transcript level"/>
<comment type="catalytic activity">
    <reaction evidence="14">
        <text>L-aspartyl-L-lysine(out) = L-aspartyl-L-lysine(in)</text>
        <dbReference type="Rhea" id="RHEA:79411"/>
        <dbReference type="ChEBI" id="CHEBI:229953"/>
    </reaction>
</comment>
<evidence type="ECO:0000256" key="7">
    <source>
        <dbReference type="ARBA" id="ARBA00023228"/>
    </source>
</evidence>
<evidence type="ECO:0000256" key="8">
    <source>
        <dbReference type="ARBA" id="ARBA00044876"/>
    </source>
</evidence>
<dbReference type="PANTHER" id="PTHR23512:SF3">
    <property type="entry name" value="MAJOR FACILITATOR SUPERFAMILY DOMAIN-CONTAINING PROTEIN 1"/>
    <property type="match status" value="1"/>
</dbReference>
<evidence type="ECO:0000256" key="9">
    <source>
        <dbReference type="ARBA" id="ARBA00044878"/>
    </source>
</evidence>
<evidence type="ECO:0000256" key="6">
    <source>
        <dbReference type="ARBA" id="ARBA00023136"/>
    </source>
</evidence>
<comment type="function">
    <text evidence="23">Lysosomal dipeptide uniporter that selectively exports lysine, arginine or histidine-containing dipeptides with a net positive charge from the lysosome lumen into the cytosol. Could play a role in a specific type of protein O-glycosylation indirectly regulating macrophages migration and tissue invasion. Also essential for liver homeostasis.</text>
</comment>
<evidence type="ECO:0000256" key="11">
    <source>
        <dbReference type="ARBA" id="ARBA00044884"/>
    </source>
</evidence>
<accession>V9IFI8</accession>
<comment type="catalytic activity">
    <reaction evidence="11">
        <text>L-alpha-aminoacyl-L-histidine(out) = L-alpha-aminoacyl-L-histidine(in)</text>
        <dbReference type="Rhea" id="RHEA:79375"/>
        <dbReference type="ChEBI" id="CHEBI:229967"/>
    </reaction>
</comment>
<evidence type="ECO:0000256" key="14">
    <source>
        <dbReference type="ARBA" id="ARBA00044898"/>
    </source>
</evidence>
<sequence length="167" mass="18745">MICACILGIMDKRVERLLRRGEGQEHEVVSLTDIKDFKLIFWLIALICIAYYVAIFPFVALGKVFFERKYSFEPSNANTVNSLVYSISAVASPIFGYLVDRTGKNVSWVFTSILVTIIAHGLLAFTYMNPYVCMILMGIAYSMLASSLWPLIALVTPEYQLGTAYGM</sequence>
<comment type="similarity">
    <text evidence="2">Belongs to the major facilitator superfamily.</text>
</comment>
<dbReference type="GO" id="GO:0005765">
    <property type="term" value="C:lysosomal membrane"/>
    <property type="evidence" value="ECO:0007669"/>
    <property type="project" value="UniProtKB-SubCell"/>
</dbReference>
<keyword evidence="5 25" id="KW-1133">Transmembrane helix</keyword>
<dbReference type="AlphaFoldDB" id="V9IFI8"/>
<evidence type="ECO:0000256" key="3">
    <source>
        <dbReference type="ARBA" id="ARBA00022448"/>
    </source>
</evidence>
<comment type="catalytic activity">
    <reaction evidence="16">
        <text>L-lysyl-L-lysine(out) = L-lysyl-L-lysine(in)</text>
        <dbReference type="Rhea" id="RHEA:79403"/>
        <dbReference type="ChEBI" id="CHEBI:229956"/>
    </reaction>
</comment>
<keyword evidence="4 25" id="KW-0812">Transmembrane</keyword>
<reference evidence="26" key="1">
    <citation type="submission" date="2011-11" db="EMBL/GenBank/DDBJ databases">
        <title>Decoding the brain transcriptome of the Eastern honeybee (Apis cerana) based on pyrosequencing.</title>
        <authorList>
            <person name="Sun L."/>
            <person name="Zheng H."/>
            <person name="Wang Y."/>
            <person name="Xie X."/>
            <person name="Zhu Y."/>
            <person name="Gu W."/>
            <person name="Wang S."/>
        </authorList>
    </citation>
    <scope>NUCLEOTIDE SEQUENCE</scope>
    <source>
        <tissue evidence="26">Brain</tissue>
    </source>
</reference>
<comment type="catalytic activity">
    <reaction evidence="13">
        <text>L-alpha-aminoacyl-L-lysine(out) = L-alpha-aminoacyl-L-lysine(in)</text>
        <dbReference type="Rhea" id="RHEA:79383"/>
        <dbReference type="ChEBI" id="CHEBI:229966"/>
    </reaction>
</comment>
<dbReference type="Pfam" id="PF07690">
    <property type="entry name" value="MFS_1"/>
    <property type="match status" value="1"/>
</dbReference>
<evidence type="ECO:0000256" key="13">
    <source>
        <dbReference type="ARBA" id="ARBA00044893"/>
    </source>
</evidence>
<protein>
    <recommendedName>
        <fullName evidence="21">Lysosomal dipeptide transporter MFSD1</fullName>
    </recommendedName>
    <alternativeName>
        <fullName evidence="22">Major facilitator superfamily domain-containing protein 1</fullName>
    </alternativeName>
</protein>